<dbReference type="Pfam" id="PF01042">
    <property type="entry name" value="Ribonuc_L-PSP"/>
    <property type="match status" value="1"/>
</dbReference>
<name>W6MVU1_9ASCO</name>
<reference evidence="2" key="1">
    <citation type="submission" date="2013-12" db="EMBL/GenBank/DDBJ databases">
        <authorList>
            <person name="Genoscope - CEA"/>
        </authorList>
    </citation>
    <scope>NUCLEOTIDE SEQUENCE</scope>
    <source>
        <strain evidence="2">CBS 1993</strain>
    </source>
</reference>
<dbReference type="GeneID" id="34519921"/>
<dbReference type="Gene3D" id="3.30.1330.40">
    <property type="entry name" value="RutC-like"/>
    <property type="match status" value="1"/>
</dbReference>
<dbReference type="CDD" id="cd00448">
    <property type="entry name" value="YjgF_YER057c_UK114_family"/>
    <property type="match status" value="1"/>
</dbReference>
<accession>W6MVU1</accession>
<dbReference type="InterPro" id="IPR006056">
    <property type="entry name" value="RidA"/>
</dbReference>
<gene>
    <name evidence="2" type="ORF">KUCA_T00002502001</name>
</gene>
<dbReference type="InterPro" id="IPR006175">
    <property type="entry name" value="YjgF/YER057c/UK114"/>
</dbReference>
<dbReference type="NCBIfam" id="TIGR00004">
    <property type="entry name" value="Rid family detoxifying hydrolase"/>
    <property type="match status" value="1"/>
</dbReference>
<evidence type="ECO:0000313" key="2">
    <source>
        <dbReference type="EMBL" id="CDK26530.1"/>
    </source>
</evidence>
<dbReference type="SUPFAM" id="SSF55298">
    <property type="entry name" value="YjgF-like"/>
    <property type="match status" value="1"/>
</dbReference>
<dbReference type="OrthoDB" id="309640at2759"/>
<evidence type="ECO:0000256" key="1">
    <source>
        <dbReference type="ARBA" id="ARBA00010552"/>
    </source>
</evidence>
<comment type="similarity">
    <text evidence="1">Belongs to the RutC family.</text>
</comment>
<dbReference type="FunFam" id="3.30.1330.40:FF:000001">
    <property type="entry name" value="L-PSP family endoribonuclease"/>
    <property type="match status" value="1"/>
</dbReference>
<organism evidence="2 3">
    <name type="scientific">Kuraishia capsulata CBS 1993</name>
    <dbReference type="NCBI Taxonomy" id="1382522"/>
    <lineage>
        <taxon>Eukaryota</taxon>
        <taxon>Fungi</taxon>
        <taxon>Dikarya</taxon>
        <taxon>Ascomycota</taxon>
        <taxon>Saccharomycotina</taxon>
        <taxon>Pichiomycetes</taxon>
        <taxon>Pichiales</taxon>
        <taxon>Pichiaceae</taxon>
        <taxon>Kuraishia</taxon>
    </lineage>
</organism>
<dbReference type="GO" id="GO:0005829">
    <property type="term" value="C:cytosol"/>
    <property type="evidence" value="ECO:0007669"/>
    <property type="project" value="TreeGrafter"/>
</dbReference>
<dbReference type="PANTHER" id="PTHR11803">
    <property type="entry name" value="2-IMINOBUTANOATE/2-IMINOPROPANOATE DEAMINASE RIDA"/>
    <property type="match status" value="1"/>
</dbReference>
<dbReference type="HOGENOM" id="CLU_100715_7_3_1"/>
<dbReference type="RefSeq" id="XP_022458533.1">
    <property type="nucleotide sequence ID" value="XM_022602760.1"/>
</dbReference>
<keyword evidence="3" id="KW-1185">Reference proteome</keyword>
<reference evidence="2" key="2">
    <citation type="submission" date="2014-02" db="EMBL/GenBank/DDBJ databases">
        <title>Complete DNA sequence of /Kuraishia capsulata/ illustrates novel genomic features among budding yeasts (/Saccharomycotina/).</title>
        <authorList>
            <person name="Morales L."/>
            <person name="Noel B."/>
            <person name="Porcel B."/>
            <person name="Marcet-Houben M."/>
            <person name="Hullo M-F."/>
            <person name="Sacerdot C."/>
            <person name="Tekaia F."/>
            <person name="Leh-Louis V."/>
            <person name="Despons L."/>
            <person name="Khanna V."/>
            <person name="Aury J-M."/>
            <person name="Barbe V."/>
            <person name="Couloux A."/>
            <person name="Labadie K."/>
            <person name="Pelletier E."/>
            <person name="Souciet J-L."/>
            <person name="Boekhout T."/>
            <person name="Gabaldon T."/>
            <person name="Wincker P."/>
            <person name="Dujon B."/>
        </authorList>
    </citation>
    <scope>NUCLEOTIDE SEQUENCE</scope>
    <source>
        <strain evidence="2">CBS 1993</strain>
    </source>
</reference>
<dbReference type="InterPro" id="IPR035959">
    <property type="entry name" value="RutC-like_sf"/>
</dbReference>
<dbReference type="GO" id="GO:0005739">
    <property type="term" value="C:mitochondrion"/>
    <property type="evidence" value="ECO:0007669"/>
    <property type="project" value="TreeGrafter"/>
</dbReference>
<dbReference type="STRING" id="1382522.W6MVU1"/>
<dbReference type="Proteomes" id="UP000019384">
    <property type="component" value="Unassembled WGS sequence"/>
</dbReference>
<dbReference type="AlphaFoldDB" id="W6MVU1"/>
<dbReference type="EMBL" id="HG793127">
    <property type="protein sequence ID" value="CDK26530.1"/>
    <property type="molecule type" value="Genomic_DNA"/>
</dbReference>
<dbReference type="PANTHER" id="PTHR11803:SF42">
    <property type="entry name" value="MMF1"/>
    <property type="match status" value="1"/>
</dbReference>
<evidence type="ECO:0000313" key="3">
    <source>
        <dbReference type="Proteomes" id="UP000019384"/>
    </source>
</evidence>
<protein>
    <submittedName>
        <fullName evidence="2">Uncharacterized protein</fullName>
    </submittedName>
</protein>
<sequence length="125" mass="13586">MSKIAITSPDLPKPLPVFSQAIVHGDTIYCSGQVGADAATGILAESFADQTVNCLKNLEHVLKAAGSSMEKVLKVNIYLKDINRFAELNEIYINYFGDVKPARTCLEVANLPVKAQVEIECVAFK</sequence>
<proteinExistence type="inferred from homology"/>
<dbReference type="GO" id="GO:0019239">
    <property type="term" value="F:deaminase activity"/>
    <property type="evidence" value="ECO:0007669"/>
    <property type="project" value="TreeGrafter"/>
</dbReference>